<dbReference type="EMBL" id="LR798429">
    <property type="protein sequence ID" value="CAB5230958.1"/>
    <property type="molecule type" value="Genomic_DNA"/>
</dbReference>
<evidence type="ECO:0000256" key="4">
    <source>
        <dbReference type="SAM" id="MobiDB-lite"/>
    </source>
</evidence>
<dbReference type="NCBIfam" id="TIGR01537">
    <property type="entry name" value="portal_HK97"/>
    <property type="match status" value="1"/>
</dbReference>
<evidence type="ECO:0000256" key="3">
    <source>
        <dbReference type="ARBA" id="ARBA00023219"/>
    </source>
</evidence>
<dbReference type="EMBL" id="LR797085">
    <property type="protein sequence ID" value="CAB4186066.1"/>
    <property type="molecule type" value="Genomic_DNA"/>
</dbReference>
<sequence>MLRQLFTRATVPSVANINGGTVDAYGRVGRFGDYVDAGTYVDENTTLTVSAVWRGINLIADAIGSLPIHAYKNGERIEPTPNILMRPAYPETAVETYSAMVGTLILHGNYVAVLGPPNSTGWPDIIYPVAPTRVSVTRDNGRLVYKIDDMVFNASEVMHIKAHSRPGSDYGLGLLQTQRQLIGSALAINEYAAKYFAGGTAPTGIIKSANPDLTQQEADLLKSMWLQHYGGRNREPAVLNSTTDFTPITDNAQQAQLIESRTFSLTEVANALGIPAYYLGAPNTSRTYSNVESENMQLIRWSLTPWLTRVEQAMSDLLPRGQYAKFNLDSLLRGDTLSRYQAHQIGISAGFLTVDEVRQIEDKPIDMAESADPEMIDAAPTPPDTGNPNMAGDNAND</sequence>
<evidence type="ECO:0000256" key="2">
    <source>
        <dbReference type="ARBA" id="ARBA00023009"/>
    </source>
</evidence>
<evidence type="ECO:0000313" key="7">
    <source>
        <dbReference type="EMBL" id="CAB4194179.1"/>
    </source>
</evidence>
<dbReference type="InterPro" id="IPR006944">
    <property type="entry name" value="Phage/GTA_portal"/>
</dbReference>
<evidence type="ECO:0000256" key="1">
    <source>
        <dbReference type="ARBA" id="ARBA00022950"/>
    </source>
</evidence>
<keyword evidence="3" id="KW-0231">Viral genome packaging</keyword>
<protein>
    <submittedName>
        <fullName evidence="6">COG4695 Phage-related protein</fullName>
    </submittedName>
</protein>
<proteinExistence type="predicted"/>
<feature type="region of interest" description="Disordered" evidence="4">
    <location>
        <begin position="368"/>
        <end position="397"/>
    </location>
</feature>
<evidence type="ECO:0000313" key="5">
    <source>
        <dbReference type="EMBL" id="CAB4173734.1"/>
    </source>
</evidence>
<keyword evidence="2" id="KW-1160">Virus entry into host cell</keyword>
<evidence type="ECO:0000313" key="8">
    <source>
        <dbReference type="EMBL" id="CAB4220314.1"/>
    </source>
</evidence>
<dbReference type="EMBL" id="LR797212">
    <property type="protein sequence ID" value="CAB4194179.1"/>
    <property type="molecule type" value="Genomic_DNA"/>
</dbReference>
<keyword evidence="1" id="KW-0118">Viral capsid assembly</keyword>
<keyword evidence="2" id="KW-1162">Viral penetration into host cytoplasm</keyword>
<evidence type="ECO:0000313" key="6">
    <source>
        <dbReference type="EMBL" id="CAB4186066.1"/>
    </source>
</evidence>
<gene>
    <name evidence="6" type="ORF">UFOVP1134_11</name>
    <name evidence="7" type="ORF">UFOVP1251_9</name>
    <name evidence="9" type="ORF">UFOVP1585_9</name>
    <name evidence="8" type="ORF">UFOVP1637_27</name>
    <name evidence="5" type="ORF">UFOVP971_9</name>
</gene>
<dbReference type="EMBL" id="LR796911">
    <property type="protein sequence ID" value="CAB4173734.1"/>
    <property type="molecule type" value="Genomic_DNA"/>
</dbReference>
<dbReference type="Gene3D" id="3.30.1120.70">
    <property type="match status" value="1"/>
</dbReference>
<dbReference type="Gene3D" id="1.20.1270.210">
    <property type="match status" value="1"/>
</dbReference>
<dbReference type="Gene3D" id="3.40.140.120">
    <property type="match status" value="1"/>
</dbReference>
<name>A0A6J5QU56_9CAUD</name>
<accession>A0A6J5QU56</accession>
<reference evidence="6" key="1">
    <citation type="submission" date="2020-05" db="EMBL/GenBank/DDBJ databases">
        <authorList>
            <person name="Chiriac C."/>
            <person name="Salcher M."/>
            <person name="Ghai R."/>
            <person name="Kavagutti S V."/>
        </authorList>
    </citation>
    <scope>NUCLEOTIDE SEQUENCE</scope>
</reference>
<organism evidence="6">
    <name type="scientific">uncultured Caudovirales phage</name>
    <dbReference type="NCBI Taxonomy" id="2100421"/>
    <lineage>
        <taxon>Viruses</taxon>
        <taxon>Duplodnaviria</taxon>
        <taxon>Heunggongvirae</taxon>
        <taxon>Uroviricota</taxon>
        <taxon>Caudoviricetes</taxon>
        <taxon>Peduoviridae</taxon>
        <taxon>Maltschvirus</taxon>
        <taxon>Maltschvirus maltsch</taxon>
    </lineage>
</organism>
<dbReference type="EMBL" id="LR797489">
    <property type="protein sequence ID" value="CAB4220314.1"/>
    <property type="molecule type" value="Genomic_DNA"/>
</dbReference>
<dbReference type="InterPro" id="IPR006427">
    <property type="entry name" value="Portal_HK97"/>
</dbReference>
<keyword evidence="1" id="KW-1188">Viral release from host cell</keyword>
<keyword evidence="2" id="KW-1171">Viral genome ejection through host cell envelope</keyword>
<evidence type="ECO:0000313" key="9">
    <source>
        <dbReference type="EMBL" id="CAB5230958.1"/>
    </source>
</evidence>
<dbReference type="Pfam" id="PF04860">
    <property type="entry name" value="Phage_portal"/>
    <property type="match status" value="1"/>
</dbReference>